<dbReference type="InterPro" id="IPR050640">
    <property type="entry name" value="Bact_2-comp_sensor_kinase"/>
</dbReference>
<keyword evidence="1" id="KW-0472">Membrane</keyword>
<dbReference type="Pfam" id="PF07695">
    <property type="entry name" value="7TMR-DISM_7TM"/>
    <property type="match status" value="1"/>
</dbReference>
<dbReference type="Proteomes" id="UP000598820">
    <property type="component" value="Unassembled WGS sequence"/>
</dbReference>
<dbReference type="GO" id="GO:0016020">
    <property type="term" value="C:membrane"/>
    <property type="evidence" value="ECO:0007669"/>
    <property type="project" value="InterPro"/>
</dbReference>
<evidence type="ECO:0000259" key="5">
    <source>
        <dbReference type="Pfam" id="PF07696"/>
    </source>
</evidence>
<feature type="chain" id="PRO_5037057808" evidence="2">
    <location>
        <begin position="19"/>
        <end position="675"/>
    </location>
</feature>
<feature type="transmembrane region" description="Helical" evidence="1">
    <location>
        <begin position="292"/>
        <end position="324"/>
    </location>
</feature>
<keyword evidence="1" id="KW-1133">Transmembrane helix</keyword>
<keyword evidence="2" id="KW-0732">Signal</keyword>
<feature type="domain" description="7TM-DISM receptor extracellular" evidence="5">
    <location>
        <begin position="37"/>
        <end position="162"/>
    </location>
</feature>
<keyword evidence="6" id="KW-0808">Transferase</keyword>
<feature type="domain" description="Signal transduction histidine kinase internal region" evidence="3">
    <location>
        <begin position="468"/>
        <end position="547"/>
    </location>
</feature>
<proteinExistence type="predicted"/>
<keyword evidence="7" id="KW-1185">Reference proteome</keyword>
<dbReference type="Pfam" id="PF06580">
    <property type="entry name" value="His_kinase"/>
    <property type="match status" value="1"/>
</dbReference>
<dbReference type="GO" id="GO:0000155">
    <property type="term" value="F:phosphorelay sensor kinase activity"/>
    <property type="evidence" value="ECO:0007669"/>
    <property type="project" value="InterPro"/>
</dbReference>
<protein>
    <submittedName>
        <fullName evidence="6">Histidine kinase</fullName>
    </submittedName>
</protein>
<dbReference type="InterPro" id="IPR011623">
    <property type="entry name" value="7TMR_DISM_rcpt_extracell_dom1"/>
</dbReference>
<dbReference type="InterPro" id="IPR036890">
    <property type="entry name" value="HATPase_C_sf"/>
</dbReference>
<sequence length="675" mass="76610">MRTLILLALLLNVSVAFGQEKPVELPAELPGGSLDIGRYVSFYEDASTDTLPAKAILTKPFQPFLLRPTNRLSTRGPVMKWLRFTLQNTDLHKPVNLWLHVGRHSLIRLYSVDSLKNTNLLTVAGGSIPADGIASDAPGRMVVRIALAPNQQQTFLLSVATFQSPDPIQTTLYTLPFYKSFLNDFHQRQLPVLAFYIGLIACLLFMGLFATAQYVTNRDVIYVWYSLYILTTCFNFLRVPETQFQLDWWLPNHPTVRLTLLPIIQLATQFFYLLFFGTLLELPRYQPRLWQWYRSFLACLTVLFGLSLGSLLIGGGGSLLLIYFSRPSGLLVMMTLVAIIILAGLALRGKHALRSYAFVGLVFIAIGAIAMLLLNRMNLSRTSIFLQMPSIFLGGATLLEVFCFSLALGKRTYLVEKEKKQLQQRHTEELETQLALRTKEVQEQSRQLEVQHIRQLETEFEQKLADTEMTALRAQMNPHFIFNCLNSIKLYTLDNEAEKASDYLTKFARLIRLVLENSRSEYVTLQNELEALQLYIELEAMRFKHKLQFSIQVDPAIDQRFIRIPPLLLQPYVENAIWHGLMHKPEGGTVSVDVTQPQESLLHIEITDDGVGRQQASELKSKSAGKYKSFGMQVTADRIRMINQLYNTQAQAQIVDLVDSFGEPGGTQVILKIPV</sequence>
<reference evidence="6" key="1">
    <citation type="submission" date="2020-09" db="EMBL/GenBank/DDBJ databases">
        <authorList>
            <person name="Kim M.K."/>
        </authorList>
    </citation>
    <scope>NUCLEOTIDE SEQUENCE</scope>
    <source>
        <strain evidence="6">BT702</strain>
    </source>
</reference>
<dbReference type="AlphaFoldDB" id="A0A926Y1P5"/>
<dbReference type="InterPro" id="IPR010559">
    <property type="entry name" value="Sig_transdc_His_kin_internal"/>
</dbReference>
<organism evidence="6 7">
    <name type="scientific">Spirosoma profusum</name>
    <dbReference type="NCBI Taxonomy" id="2771354"/>
    <lineage>
        <taxon>Bacteria</taxon>
        <taxon>Pseudomonadati</taxon>
        <taxon>Bacteroidota</taxon>
        <taxon>Cytophagia</taxon>
        <taxon>Cytophagales</taxon>
        <taxon>Cytophagaceae</taxon>
        <taxon>Spirosoma</taxon>
    </lineage>
</organism>
<evidence type="ECO:0000256" key="2">
    <source>
        <dbReference type="SAM" id="SignalP"/>
    </source>
</evidence>
<dbReference type="InterPro" id="IPR011622">
    <property type="entry name" value="7TMR_DISM_rcpt_extracell_dom2"/>
</dbReference>
<feature type="signal peptide" evidence="2">
    <location>
        <begin position="1"/>
        <end position="18"/>
    </location>
</feature>
<evidence type="ECO:0000259" key="4">
    <source>
        <dbReference type="Pfam" id="PF07695"/>
    </source>
</evidence>
<feature type="transmembrane region" description="Helical" evidence="1">
    <location>
        <begin position="190"/>
        <end position="210"/>
    </location>
</feature>
<keyword evidence="1" id="KW-0812">Transmembrane</keyword>
<accession>A0A926Y1P5</accession>
<comment type="caution">
    <text evidence="6">The sequence shown here is derived from an EMBL/GenBank/DDBJ whole genome shotgun (WGS) entry which is preliminary data.</text>
</comment>
<dbReference type="RefSeq" id="WP_190891052.1">
    <property type="nucleotide sequence ID" value="NZ_JACWZY010000032.1"/>
</dbReference>
<dbReference type="Pfam" id="PF07696">
    <property type="entry name" value="7TMR-DISMED2"/>
    <property type="match status" value="1"/>
</dbReference>
<feature type="transmembrane region" description="Helical" evidence="1">
    <location>
        <begin position="386"/>
        <end position="409"/>
    </location>
</feature>
<keyword evidence="6" id="KW-0418">Kinase</keyword>
<evidence type="ECO:0000256" key="1">
    <source>
        <dbReference type="SAM" id="Phobius"/>
    </source>
</evidence>
<dbReference type="PANTHER" id="PTHR34220:SF7">
    <property type="entry name" value="SENSOR HISTIDINE KINASE YPDA"/>
    <property type="match status" value="1"/>
</dbReference>
<evidence type="ECO:0000313" key="6">
    <source>
        <dbReference type="EMBL" id="MBD2704461.1"/>
    </source>
</evidence>
<evidence type="ECO:0000313" key="7">
    <source>
        <dbReference type="Proteomes" id="UP000598820"/>
    </source>
</evidence>
<dbReference type="EMBL" id="JACWZY010000032">
    <property type="protein sequence ID" value="MBD2704461.1"/>
    <property type="molecule type" value="Genomic_DNA"/>
</dbReference>
<feature type="transmembrane region" description="Helical" evidence="1">
    <location>
        <begin position="222"/>
        <end position="239"/>
    </location>
</feature>
<feature type="transmembrane region" description="Helical" evidence="1">
    <location>
        <begin position="330"/>
        <end position="349"/>
    </location>
</feature>
<name>A0A926Y1P5_9BACT</name>
<feature type="transmembrane region" description="Helical" evidence="1">
    <location>
        <begin position="259"/>
        <end position="280"/>
    </location>
</feature>
<evidence type="ECO:0000259" key="3">
    <source>
        <dbReference type="Pfam" id="PF06580"/>
    </source>
</evidence>
<gene>
    <name evidence="6" type="ORF">IC229_27725</name>
</gene>
<feature type="domain" description="7TM-DISM receptor extracellular" evidence="4">
    <location>
        <begin position="195"/>
        <end position="411"/>
    </location>
</feature>
<dbReference type="PANTHER" id="PTHR34220">
    <property type="entry name" value="SENSOR HISTIDINE KINASE YPDA"/>
    <property type="match status" value="1"/>
</dbReference>
<feature type="transmembrane region" description="Helical" evidence="1">
    <location>
        <begin position="356"/>
        <end position="374"/>
    </location>
</feature>
<dbReference type="SUPFAM" id="SSF55874">
    <property type="entry name" value="ATPase domain of HSP90 chaperone/DNA topoisomerase II/histidine kinase"/>
    <property type="match status" value="1"/>
</dbReference>
<dbReference type="Gene3D" id="3.30.565.10">
    <property type="entry name" value="Histidine kinase-like ATPase, C-terminal domain"/>
    <property type="match status" value="1"/>
</dbReference>